<accession>A0A1Z4JKI5</accession>
<protein>
    <submittedName>
        <fullName evidence="1">Uncharacterized protein</fullName>
    </submittedName>
</protein>
<proteinExistence type="predicted"/>
<evidence type="ECO:0000313" key="2">
    <source>
        <dbReference type="Proteomes" id="UP000217895"/>
    </source>
</evidence>
<dbReference type="Proteomes" id="UP000217895">
    <property type="component" value="Chromosome"/>
</dbReference>
<dbReference type="EMBL" id="AP018203">
    <property type="protein sequence ID" value="BAY57231.1"/>
    <property type="molecule type" value="Genomic_DNA"/>
</dbReference>
<keyword evidence="2" id="KW-1185">Reference proteome</keyword>
<sequence>MFATYRSSRSPALEWNSGLVEQSPLKGLTAKQNQIFSPFSGLSTVSLGIPFQGELERSEKPVDTLQTSSKASFDFTRRKSSEFFEKPGAFEFQH</sequence>
<evidence type="ECO:0000313" key="1">
    <source>
        <dbReference type="EMBL" id="BAY57231.1"/>
    </source>
</evidence>
<name>A0A1Z4JKI5_LEPBY</name>
<organism evidence="1 2">
    <name type="scientific">Leptolyngbya boryana NIES-2135</name>
    <dbReference type="NCBI Taxonomy" id="1973484"/>
    <lineage>
        <taxon>Bacteria</taxon>
        <taxon>Bacillati</taxon>
        <taxon>Cyanobacteriota</taxon>
        <taxon>Cyanophyceae</taxon>
        <taxon>Leptolyngbyales</taxon>
        <taxon>Leptolyngbyaceae</taxon>
        <taxon>Leptolyngbya group</taxon>
        <taxon>Leptolyngbya</taxon>
    </lineage>
</organism>
<reference evidence="1 2" key="1">
    <citation type="submission" date="2017-06" db="EMBL/GenBank/DDBJ databases">
        <title>Genome sequencing of cyanobaciteial culture collection at National Institute for Environmental Studies (NIES).</title>
        <authorList>
            <person name="Hirose Y."/>
            <person name="Shimura Y."/>
            <person name="Fujisawa T."/>
            <person name="Nakamura Y."/>
            <person name="Kawachi M."/>
        </authorList>
    </citation>
    <scope>NUCLEOTIDE SEQUENCE [LARGE SCALE GENOMIC DNA]</scope>
    <source>
        <strain evidence="1 2">NIES-2135</strain>
    </source>
</reference>
<dbReference type="AlphaFoldDB" id="A0A1Z4JKI5"/>
<gene>
    <name evidence="1" type="ORF">NIES2135_40950</name>
</gene>